<comment type="caution">
    <text evidence="2">The sequence shown here is derived from an EMBL/GenBank/DDBJ whole genome shotgun (WGS) entry which is preliminary data.</text>
</comment>
<dbReference type="Proteomes" id="UP000054770">
    <property type="component" value="Unassembled WGS sequence"/>
</dbReference>
<evidence type="ECO:0000313" key="3">
    <source>
        <dbReference type="Proteomes" id="UP000054770"/>
    </source>
</evidence>
<dbReference type="RefSeq" id="WP_087645277.1">
    <property type="nucleotide sequence ID" value="NZ_FCON02000030.1"/>
</dbReference>
<feature type="region of interest" description="Disordered" evidence="1">
    <location>
        <begin position="28"/>
        <end position="60"/>
    </location>
</feature>
<reference evidence="2" key="1">
    <citation type="submission" date="2016-01" db="EMBL/GenBank/DDBJ databases">
        <authorList>
            <person name="Peeters C."/>
        </authorList>
    </citation>
    <scope>NUCLEOTIDE SEQUENCE [LARGE SCALE GENOMIC DNA]</scope>
    <source>
        <strain evidence="2">LMG 22940</strain>
    </source>
</reference>
<dbReference type="AlphaFoldDB" id="A0A158IXA3"/>
<proteinExistence type="predicted"/>
<gene>
    <name evidence="2" type="ORF">AWB68_03162</name>
</gene>
<accession>A0A158IXA3</accession>
<organism evidence="2 3">
    <name type="scientific">Caballeronia choica</name>
    <dbReference type="NCBI Taxonomy" id="326476"/>
    <lineage>
        <taxon>Bacteria</taxon>
        <taxon>Pseudomonadati</taxon>
        <taxon>Pseudomonadota</taxon>
        <taxon>Betaproteobacteria</taxon>
        <taxon>Burkholderiales</taxon>
        <taxon>Burkholderiaceae</taxon>
        <taxon>Caballeronia</taxon>
    </lineage>
</organism>
<evidence type="ECO:0000313" key="2">
    <source>
        <dbReference type="EMBL" id="SAL61216.1"/>
    </source>
</evidence>
<protein>
    <submittedName>
        <fullName evidence="2">Uncharacterized protein</fullName>
    </submittedName>
</protein>
<sequence>MAPDPSIERTFNSKLGTIDIDLEQGGHRTPVKMRSGVGRTDGPTGVLGERRAEGSCSDHLGKRLEMSSSFAY</sequence>
<dbReference type="EMBL" id="FCON02000030">
    <property type="protein sequence ID" value="SAL61216.1"/>
    <property type="molecule type" value="Genomic_DNA"/>
</dbReference>
<name>A0A158IXA3_9BURK</name>
<evidence type="ECO:0000256" key="1">
    <source>
        <dbReference type="SAM" id="MobiDB-lite"/>
    </source>
</evidence>
<keyword evidence="3" id="KW-1185">Reference proteome</keyword>